<dbReference type="AlphaFoldDB" id="A0A1M7QQB5"/>
<dbReference type="Proteomes" id="UP000184440">
    <property type="component" value="Unassembled WGS sequence"/>
</dbReference>
<name>A0A1M7QQB5_9ACTN</name>
<gene>
    <name evidence="2" type="ORF">SAMN05443668_105174</name>
</gene>
<feature type="transmembrane region" description="Helical" evidence="1">
    <location>
        <begin position="14"/>
        <end position="37"/>
    </location>
</feature>
<feature type="transmembrane region" description="Helical" evidence="1">
    <location>
        <begin position="105"/>
        <end position="128"/>
    </location>
</feature>
<reference evidence="2 3" key="1">
    <citation type="submission" date="2016-11" db="EMBL/GenBank/DDBJ databases">
        <authorList>
            <person name="Jaros S."/>
            <person name="Januszkiewicz K."/>
            <person name="Wedrychowicz H."/>
        </authorList>
    </citation>
    <scope>NUCLEOTIDE SEQUENCE [LARGE SCALE GENOMIC DNA]</scope>
    <source>
        <strain evidence="2 3">DSM 46144</strain>
    </source>
</reference>
<keyword evidence="1" id="KW-0472">Membrane</keyword>
<evidence type="ECO:0000256" key="1">
    <source>
        <dbReference type="SAM" id="Phobius"/>
    </source>
</evidence>
<evidence type="ECO:0000313" key="3">
    <source>
        <dbReference type="Proteomes" id="UP000184440"/>
    </source>
</evidence>
<keyword evidence="1" id="KW-0812">Transmembrane</keyword>
<feature type="transmembrane region" description="Helical" evidence="1">
    <location>
        <begin position="72"/>
        <end position="90"/>
    </location>
</feature>
<proteinExistence type="predicted"/>
<sequence length="136" mass="14088">MSTLREVTTPPAEWALRIAAVLVGTVITVTSEVIAAFLTPFRIGAQLIPISWAIVVIGVVLGVAITRYGSGVAGATAIPAVAFFLVLWPLSSRTSEGDVVVPGTWVGYGVLLLGLMAIVGTVAVTMSVSRPRRSLG</sequence>
<feature type="transmembrane region" description="Helical" evidence="1">
    <location>
        <begin position="43"/>
        <end position="65"/>
    </location>
</feature>
<evidence type="ECO:0000313" key="2">
    <source>
        <dbReference type="EMBL" id="SHN33703.1"/>
    </source>
</evidence>
<keyword evidence="1" id="KW-1133">Transmembrane helix</keyword>
<organism evidence="2 3">
    <name type="scientific">Cryptosporangium aurantiacum</name>
    <dbReference type="NCBI Taxonomy" id="134849"/>
    <lineage>
        <taxon>Bacteria</taxon>
        <taxon>Bacillati</taxon>
        <taxon>Actinomycetota</taxon>
        <taxon>Actinomycetes</taxon>
        <taxon>Cryptosporangiales</taxon>
        <taxon>Cryptosporangiaceae</taxon>
        <taxon>Cryptosporangium</taxon>
    </lineage>
</organism>
<dbReference type="STRING" id="134849.SAMN05443668_105174"/>
<dbReference type="EMBL" id="FRCS01000005">
    <property type="protein sequence ID" value="SHN33703.1"/>
    <property type="molecule type" value="Genomic_DNA"/>
</dbReference>
<accession>A0A1M7QQB5</accession>
<keyword evidence="3" id="KW-1185">Reference proteome</keyword>
<protein>
    <submittedName>
        <fullName evidence="2">Uncharacterized protein</fullName>
    </submittedName>
</protein>